<dbReference type="Proteomes" id="UP001558850">
    <property type="component" value="Unassembled WGS sequence"/>
</dbReference>
<accession>A0ACC6U9E9</accession>
<evidence type="ECO:0000313" key="1">
    <source>
        <dbReference type="EMBL" id="MEX3936300.1"/>
    </source>
</evidence>
<reference evidence="1" key="1">
    <citation type="submission" date="2024-07" db="EMBL/GenBank/DDBJ databases">
        <title>A survey of Mimosa microsymbionts across Brazilian biomes reveals a high diversity of Paraburkholderia nodulating endemic species, but also that Cupriavidus is common as a symbiont of widespread species.</title>
        <authorList>
            <person name="Rouws L."/>
            <person name="Barauna A."/>
            <person name="Beukes C."/>
            <person name="Rouws J.R.C."/>
            <person name="De Faria S.M."/>
            <person name="Gross E."/>
            <person name="Bueno Dos Reis Junior F."/>
            <person name="Simon M.F."/>
            <person name="Maluk M."/>
            <person name="Odee D.W."/>
            <person name="Kenicer G."/>
            <person name="Young J.P.W."/>
            <person name="Reis V.M."/>
            <person name="Zilli J."/>
            <person name="James E.K."/>
        </authorList>
    </citation>
    <scope>NUCLEOTIDE SEQUENCE</scope>
    <source>
        <strain evidence="1">EG181B</strain>
    </source>
</reference>
<proteinExistence type="predicted"/>
<dbReference type="EMBL" id="JBFRCH010000029">
    <property type="protein sequence ID" value="MEX3936300.1"/>
    <property type="molecule type" value="Genomic_DNA"/>
</dbReference>
<protein>
    <submittedName>
        <fullName evidence="1">Uncharacterized protein</fullName>
    </submittedName>
</protein>
<organism evidence="1 2">
    <name type="scientific">Paraburkholderia phymatum</name>
    <dbReference type="NCBI Taxonomy" id="148447"/>
    <lineage>
        <taxon>Bacteria</taxon>
        <taxon>Pseudomonadati</taxon>
        <taxon>Pseudomonadota</taxon>
        <taxon>Betaproteobacteria</taxon>
        <taxon>Burkholderiales</taxon>
        <taxon>Burkholderiaceae</taxon>
        <taxon>Paraburkholderia</taxon>
    </lineage>
</organism>
<keyword evidence="2" id="KW-1185">Reference proteome</keyword>
<comment type="caution">
    <text evidence="1">The sequence shown here is derived from an EMBL/GenBank/DDBJ whole genome shotgun (WGS) entry which is preliminary data.</text>
</comment>
<sequence>MPREVFCARFNARIYDPALRAEDDAIASYERNGYSPVDVFRSGSDVADARRFARTLCGIDA</sequence>
<gene>
    <name evidence="1" type="ORF">AB4Y32_31700</name>
</gene>
<name>A0ACC6U9E9_9BURK</name>
<evidence type="ECO:0000313" key="2">
    <source>
        <dbReference type="Proteomes" id="UP001558850"/>
    </source>
</evidence>